<feature type="compositionally biased region" description="Gly residues" evidence="1">
    <location>
        <begin position="9"/>
        <end position="22"/>
    </location>
</feature>
<dbReference type="AlphaFoldDB" id="Q0UD41"/>
<dbReference type="VEuPathDB" id="FungiDB:JI435_103230"/>
<protein>
    <recommendedName>
        <fullName evidence="4">EF-hand domain-containing protein</fullName>
    </recommendedName>
</protein>
<feature type="compositionally biased region" description="Gly residues" evidence="1">
    <location>
        <begin position="160"/>
        <end position="175"/>
    </location>
</feature>
<evidence type="ECO:0000313" key="3">
    <source>
        <dbReference type="Proteomes" id="UP000001055"/>
    </source>
</evidence>
<evidence type="ECO:0008006" key="4">
    <source>
        <dbReference type="Google" id="ProtNLM"/>
    </source>
</evidence>
<dbReference type="PROSITE" id="PS00018">
    <property type="entry name" value="EF_HAND_1"/>
    <property type="match status" value="1"/>
</dbReference>
<feature type="compositionally biased region" description="Basic and acidic residues" evidence="1">
    <location>
        <begin position="317"/>
        <end position="338"/>
    </location>
</feature>
<dbReference type="InParanoid" id="Q0UD41"/>
<feature type="compositionally biased region" description="Basic and acidic residues" evidence="1">
    <location>
        <begin position="142"/>
        <end position="152"/>
    </location>
</feature>
<feature type="compositionally biased region" description="Gly residues" evidence="1">
    <location>
        <begin position="43"/>
        <end position="73"/>
    </location>
</feature>
<gene>
    <name evidence="2" type="ORF">SNOG_10323</name>
</gene>
<dbReference type="eggNOG" id="ENOG502S2AG">
    <property type="taxonomic scope" value="Eukaryota"/>
</dbReference>
<dbReference type="GeneID" id="5977504"/>
<feature type="compositionally biased region" description="Low complexity" evidence="1">
    <location>
        <begin position="286"/>
        <end position="314"/>
    </location>
</feature>
<feature type="region of interest" description="Disordered" evidence="1">
    <location>
        <begin position="263"/>
        <end position="338"/>
    </location>
</feature>
<feature type="compositionally biased region" description="Basic and acidic residues" evidence="1">
    <location>
        <begin position="81"/>
        <end position="93"/>
    </location>
</feature>
<dbReference type="RefSeq" id="XP_001800598.1">
    <property type="nucleotide sequence ID" value="XM_001800546.1"/>
</dbReference>
<organism evidence="2 3">
    <name type="scientific">Phaeosphaeria nodorum (strain SN15 / ATCC MYA-4574 / FGSC 10173)</name>
    <name type="common">Glume blotch fungus</name>
    <name type="synonym">Parastagonospora nodorum</name>
    <dbReference type="NCBI Taxonomy" id="321614"/>
    <lineage>
        <taxon>Eukaryota</taxon>
        <taxon>Fungi</taxon>
        <taxon>Dikarya</taxon>
        <taxon>Ascomycota</taxon>
        <taxon>Pezizomycotina</taxon>
        <taxon>Dothideomycetes</taxon>
        <taxon>Pleosporomycetidae</taxon>
        <taxon>Pleosporales</taxon>
        <taxon>Pleosporineae</taxon>
        <taxon>Phaeosphaeriaceae</taxon>
        <taxon>Parastagonospora</taxon>
    </lineage>
</organism>
<name>Q0UD41_PHANO</name>
<dbReference type="HOGENOM" id="CLU_752409_0_0_1"/>
<sequence>MVTPVPLTGGLGHGTTGSGLTGHGTANPIDRNNDGRVNARDLTGGGATGHSSAGGIGHSTAGGLGSSTTGGVGHTANPVDRNNDGRVDAHDLTGRGNTGHSTTGGLAGHSTTGGLAGHSAAGGLGGHSAAGGLGHTANPADRNNDGRVDARDLTGQGHSTTGGLGHSTGGAGGLGHTSTGAGLGHSSTGAGGLGHSSTGAGLGHTANPIDRNNDGRVNAHDLTGSSNTGHHGPPVTGGLDHRAGESGDLPRALTEDVSRAQPAGFTEGHTGFSDSRHTSHGVPTHGSSTANTSTYGSSTTGTTGTTGTSGTTAGKPSLKDKLNPKIDADRDGKAGIMD</sequence>
<dbReference type="InterPro" id="IPR018247">
    <property type="entry name" value="EF_Hand_1_Ca_BS"/>
</dbReference>
<feature type="compositionally biased region" description="Low complexity" evidence="1">
    <location>
        <begin position="195"/>
        <end position="205"/>
    </location>
</feature>
<feature type="compositionally biased region" description="Gly residues" evidence="1">
    <location>
        <begin position="114"/>
        <end position="134"/>
    </location>
</feature>
<feature type="region of interest" description="Disordered" evidence="1">
    <location>
        <begin position="1"/>
        <end position="249"/>
    </location>
</feature>
<dbReference type="OMA" id="GDHHNTT"/>
<reference evidence="3" key="1">
    <citation type="journal article" date="2007" name="Plant Cell">
        <title>Dothideomycete-plant interactions illuminated by genome sequencing and EST analysis of the wheat pathogen Stagonospora nodorum.</title>
        <authorList>
            <person name="Hane J.K."/>
            <person name="Lowe R.G."/>
            <person name="Solomon P.S."/>
            <person name="Tan K.C."/>
            <person name="Schoch C.L."/>
            <person name="Spatafora J.W."/>
            <person name="Crous P.W."/>
            <person name="Kodira C."/>
            <person name="Birren B.W."/>
            <person name="Galagan J.E."/>
            <person name="Torriani S.F."/>
            <person name="McDonald B.A."/>
            <person name="Oliver R.P."/>
        </authorList>
    </citation>
    <scope>NUCLEOTIDE SEQUENCE [LARGE SCALE GENOMIC DNA]</scope>
    <source>
        <strain evidence="3">SN15 / ATCC MYA-4574 / FGSC 10173</strain>
    </source>
</reference>
<dbReference type="KEGG" id="pno:SNOG_10323"/>
<accession>Q0UD41</accession>
<evidence type="ECO:0000256" key="1">
    <source>
        <dbReference type="SAM" id="MobiDB-lite"/>
    </source>
</evidence>
<feature type="compositionally biased region" description="Low complexity" evidence="1">
    <location>
        <begin position="176"/>
        <end position="188"/>
    </location>
</feature>
<dbReference type="EMBL" id="CH445340">
    <property type="protein sequence ID" value="EAT82658.1"/>
    <property type="molecule type" value="Genomic_DNA"/>
</dbReference>
<evidence type="ECO:0000313" key="2">
    <source>
        <dbReference type="EMBL" id="EAT82658.1"/>
    </source>
</evidence>
<proteinExistence type="predicted"/>
<dbReference type="Proteomes" id="UP000001055">
    <property type="component" value="Unassembled WGS sequence"/>
</dbReference>